<organism evidence="1 2">
    <name type="scientific">Aliikangiella coralliicola</name>
    <dbReference type="NCBI Taxonomy" id="2592383"/>
    <lineage>
        <taxon>Bacteria</taxon>
        <taxon>Pseudomonadati</taxon>
        <taxon>Pseudomonadota</taxon>
        <taxon>Gammaproteobacteria</taxon>
        <taxon>Oceanospirillales</taxon>
        <taxon>Pleioneaceae</taxon>
        <taxon>Aliikangiella</taxon>
    </lineage>
</organism>
<reference evidence="1 2" key="1">
    <citation type="submission" date="2019-07" db="EMBL/GenBank/DDBJ databases">
        <title>Draft genome for Aliikangiella sp. M105.</title>
        <authorList>
            <person name="Wang G."/>
        </authorList>
    </citation>
    <scope>NUCLEOTIDE SEQUENCE [LARGE SCALE GENOMIC DNA]</scope>
    <source>
        <strain evidence="1 2">M105</strain>
    </source>
</reference>
<sequence>MLISIIQPCFIPWLGYFEQMAVADLFVYMDDVKYSRQNWRNNNRLLCQSVPKNISIPVQKTNKYSLINQVLISNNRDWRKEFLNKVMNWYRRAPYFEEIFDLISNVVLENHDKLVCLNYKLNSAIALYLGIKTPIKLTSMVPRSSNDKVTRIIEIVKYFNADVLYDGKSAANFIDKKVFIDSGITVIFQDYKHTPYRQNFSESFVPYMSVLDLLMNEGPSSLDIILSSPLPGELVALKK</sequence>
<dbReference type="Pfam" id="PF08889">
    <property type="entry name" value="WbqC"/>
    <property type="match status" value="1"/>
</dbReference>
<gene>
    <name evidence="1" type="ORF">FLL46_26215</name>
</gene>
<dbReference type="AlphaFoldDB" id="A0A545TSL9"/>
<dbReference type="EMBL" id="VIKS01000018">
    <property type="protein sequence ID" value="TQV80216.1"/>
    <property type="molecule type" value="Genomic_DNA"/>
</dbReference>
<accession>A0A545TSL9</accession>
<dbReference type="RefSeq" id="WP_142935294.1">
    <property type="nucleotide sequence ID" value="NZ_ML660174.1"/>
</dbReference>
<keyword evidence="2" id="KW-1185">Reference proteome</keyword>
<dbReference type="Proteomes" id="UP000315439">
    <property type="component" value="Unassembled WGS sequence"/>
</dbReference>
<evidence type="ECO:0000313" key="1">
    <source>
        <dbReference type="EMBL" id="TQV80216.1"/>
    </source>
</evidence>
<name>A0A545TSL9_9GAMM</name>
<evidence type="ECO:0000313" key="2">
    <source>
        <dbReference type="Proteomes" id="UP000315439"/>
    </source>
</evidence>
<protein>
    <submittedName>
        <fullName evidence="1">WbqC family protein</fullName>
    </submittedName>
</protein>
<dbReference type="OrthoDB" id="3611744at2"/>
<comment type="caution">
    <text evidence="1">The sequence shown here is derived from an EMBL/GenBank/DDBJ whole genome shotgun (WGS) entry which is preliminary data.</text>
</comment>
<proteinExistence type="predicted"/>
<dbReference type="InterPro" id="IPR014985">
    <property type="entry name" value="WbqC"/>
</dbReference>